<evidence type="ECO:0000313" key="2">
    <source>
        <dbReference type="Proteomes" id="UP001558713"/>
    </source>
</evidence>
<evidence type="ECO:0000313" key="1">
    <source>
        <dbReference type="EMBL" id="KAL1190518.1"/>
    </source>
</evidence>
<organism evidence="1 2">
    <name type="scientific">Cardamine amara subsp. amara</name>
    <dbReference type="NCBI Taxonomy" id="228776"/>
    <lineage>
        <taxon>Eukaryota</taxon>
        <taxon>Viridiplantae</taxon>
        <taxon>Streptophyta</taxon>
        <taxon>Embryophyta</taxon>
        <taxon>Tracheophyta</taxon>
        <taxon>Spermatophyta</taxon>
        <taxon>Magnoliopsida</taxon>
        <taxon>eudicotyledons</taxon>
        <taxon>Gunneridae</taxon>
        <taxon>Pentapetalae</taxon>
        <taxon>rosids</taxon>
        <taxon>malvids</taxon>
        <taxon>Brassicales</taxon>
        <taxon>Brassicaceae</taxon>
        <taxon>Cardamineae</taxon>
        <taxon>Cardamine</taxon>
    </lineage>
</organism>
<reference evidence="1 2" key="1">
    <citation type="submission" date="2024-04" db="EMBL/GenBank/DDBJ databases">
        <title>Genome assembly C_amara_ONT_v2.</title>
        <authorList>
            <person name="Yant L."/>
            <person name="Moore C."/>
            <person name="Slenker M."/>
        </authorList>
    </citation>
    <scope>NUCLEOTIDE SEQUENCE [LARGE SCALE GENOMIC DNA]</scope>
    <source>
        <tissue evidence="1">Leaf</tissue>
    </source>
</reference>
<accession>A0ABD0Z743</accession>
<dbReference type="AlphaFoldDB" id="A0ABD0Z743"/>
<name>A0ABD0Z743_CARAN</name>
<keyword evidence="2" id="KW-1185">Reference proteome</keyword>
<gene>
    <name evidence="1" type="ORF">V5N11_032801</name>
</gene>
<dbReference type="EMBL" id="JBANAX010000874">
    <property type="protein sequence ID" value="KAL1190518.1"/>
    <property type="molecule type" value="Genomic_DNA"/>
</dbReference>
<proteinExistence type="predicted"/>
<dbReference type="Proteomes" id="UP001558713">
    <property type="component" value="Unassembled WGS sequence"/>
</dbReference>
<protein>
    <submittedName>
        <fullName evidence="1">Small acidic protein 2</fullName>
    </submittedName>
</protein>
<comment type="caution">
    <text evidence="1">The sequence shown here is derived from an EMBL/GenBank/DDBJ whole genome shotgun (WGS) entry which is preliminary data.</text>
</comment>
<sequence length="77" mass="8911">MNRGWGRELMRPIHRDFLSEMEFGGSSMAMPMDVDEDDFDPMDMLDDGVPLTPSLGKLEHTTFFNRFCDDFDDSDIN</sequence>